<keyword evidence="1" id="KW-0812">Transmembrane</keyword>
<proteinExistence type="predicted"/>
<dbReference type="Proteomes" id="UP000266426">
    <property type="component" value="Unassembled WGS sequence"/>
</dbReference>
<organism evidence="3 4">
    <name type="scientific">Candidatus Auribacter fodinae</name>
    <dbReference type="NCBI Taxonomy" id="2093366"/>
    <lineage>
        <taxon>Bacteria</taxon>
        <taxon>Pseudomonadati</taxon>
        <taxon>Candidatus Auribacterota</taxon>
        <taxon>Candidatus Auribacteria</taxon>
        <taxon>Candidatus Auribacterales</taxon>
        <taxon>Candidatus Auribacteraceae</taxon>
        <taxon>Candidatus Auribacter</taxon>
    </lineage>
</organism>
<keyword evidence="1" id="KW-1133">Transmembrane helix</keyword>
<dbReference type="EMBL" id="QZJZ01000044">
    <property type="protein sequence ID" value="RJP59687.1"/>
    <property type="molecule type" value="Genomic_DNA"/>
</dbReference>
<dbReference type="AlphaFoldDB" id="A0A3A4RA77"/>
<evidence type="ECO:0000256" key="1">
    <source>
        <dbReference type="SAM" id="Phobius"/>
    </source>
</evidence>
<evidence type="ECO:0000313" key="3">
    <source>
        <dbReference type="EMBL" id="RJP59687.1"/>
    </source>
</evidence>
<dbReference type="InterPro" id="IPR001173">
    <property type="entry name" value="Glyco_trans_2-like"/>
</dbReference>
<keyword evidence="3" id="KW-0808">Transferase</keyword>
<dbReference type="GO" id="GO:0016740">
    <property type="term" value="F:transferase activity"/>
    <property type="evidence" value="ECO:0007669"/>
    <property type="project" value="UniProtKB-KW"/>
</dbReference>
<dbReference type="CDD" id="cd04186">
    <property type="entry name" value="GT_2_like_c"/>
    <property type="match status" value="1"/>
</dbReference>
<dbReference type="PANTHER" id="PTHR43179:SF7">
    <property type="entry name" value="RHAMNOSYLTRANSFERASE WBBL"/>
    <property type="match status" value="1"/>
</dbReference>
<dbReference type="SUPFAM" id="SSF53448">
    <property type="entry name" value="Nucleotide-diphospho-sugar transferases"/>
    <property type="match status" value="1"/>
</dbReference>
<feature type="transmembrane region" description="Helical" evidence="1">
    <location>
        <begin position="291"/>
        <end position="311"/>
    </location>
</feature>
<gene>
    <name evidence="3" type="ORF">C4541_05530</name>
</gene>
<dbReference type="InterPro" id="IPR029044">
    <property type="entry name" value="Nucleotide-diphossugar_trans"/>
</dbReference>
<sequence>MPTKPPVISIIIVNWNTESLLPPCINSLKTHIKKYSFEIILVDNDSSDNSVAIVKDRFPDVLLIENNRNRGFGRAVNQGIEIASGRYLVLFNTDASVEDGAIDQLISYMEIHPQTGICGGQLIYPDGRKQHSFDNYPSLATELLNKSLLKRLFPEKYPSKKIDYAQPLPVDSIIGACMAVRAECIRKIGRLDEDYFFFLEETDWCYRIKQAGYDIMHIPSARIVHLQGKSAGKVPVRSRLEYYRSRYLFFRKNRGLLPASALFIALFAKCMINSIFYILLAVLTCFANNKIRYRLILSLMLVAAHICMFPAKMRLEGNA</sequence>
<protein>
    <submittedName>
        <fullName evidence="3">Glycosyltransferase family 2 protein</fullName>
    </submittedName>
</protein>
<comment type="caution">
    <text evidence="3">The sequence shown here is derived from an EMBL/GenBank/DDBJ whole genome shotgun (WGS) entry which is preliminary data.</text>
</comment>
<feature type="transmembrane region" description="Helical" evidence="1">
    <location>
        <begin position="256"/>
        <end position="279"/>
    </location>
</feature>
<dbReference type="Pfam" id="PF00535">
    <property type="entry name" value="Glycos_transf_2"/>
    <property type="match status" value="1"/>
</dbReference>
<keyword evidence="1" id="KW-0472">Membrane</keyword>
<dbReference type="Gene3D" id="3.90.550.10">
    <property type="entry name" value="Spore Coat Polysaccharide Biosynthesis Protein SpsA, Chain A"/>
    <property type="match status" value="1"/>
</dbReference>
<dbReference type="PANTHER" id="PTHR43179">
    <property type="entry name" value="RHAMNOSYLTRANSFERASE WBBL"/>
    <property type="match status" value="1"/>
</dbReference>
<name>A0A3A4RA77_9BACT</name>
<accession>A0A3A4RA77</accession>
<evidence type="ECO:0000313" key="4">
    <source>
        <dbReference type="Proteomes" id="UP000266426"/>
    </source>
</evidence>
<feature type="domain" description="Glycosyltransferase 2-like" evidence="2">
    <location>
        <begin position="9"/>
        <end position="188"/>
    </location>
</feature>
<reference evidence="3 4" key="1">
    <citation type="journal article" date="2017" name="ISME J.">
        <title>Energy and carbon metabolisms in a deep terrestrial subsurface fluid microbial community.</title>
        <authorList>
            <person name="Momper L."/>
            <person name="Jungbluth S.P."/>
            <person name="Lee M.D."/>
            <person name="Amend J.P."/>
        </authorList>
    </citation>
    <scope>NUCLEOTIDE SEQUENCE [LARGE SCALE GENOMIC DNA]</scope>
    <source>
        <strain evidence="3">SURF_26</strain>
    </source>
</reference>
<evidence type="ECO:0000259" key="2">
    <source>
        <dbReference type="Pfam" id="PF00535"/>
    </source>
</evidence>